<organism evidence="2">
    <name type="scientific">Arundo donax</name>
    <name type="common">Giant reed</name>
    <name type="synonym">Donax arundinaceus</name>
    <dbReference type="NCBI Taxonomy" id="35708"/>
    <lineage>
        <taxon>Eukaryota</taxon>
        <taxon>Viridiplantae</taxon>
        <taxon>Streptophyta</taxon>
        <taxon>Embryophyta</taxon>
        <taxon>Tracheophyta</taxon>
        <taxon>Spermatophyta</taxon>
        <taxon>Magnoliopsida</taxon>
        <taxon>Liliopsida</taxon>
        <taxon>Poales</taxon>
        <taxon>Poaceae</taxon>
        <taxon>PACMAD clade</taxon>
        <taxon>Arundinoideae</taxon>
        <taxon>Arundineae</taxon>
        <taxon>Arundo</taxon>
    </lineage>
</organism>
<sequence length="54" mass="5875">MRRGRSGGVFWLRMGQKDNTKGPNPHAGEANGRQGWPPKFSLRAQNVPSPGLSS</sequence>
<reference evidence="2" key="2">
    <citation type="journal article" date="2015" name="Data Brief">
        <title>Shoot transcriptome of the giant reed, Arundo donax.</title>
        <authorList>
            <person name="Barrero R.A."/>
            <person name="Guerrero F.D."/>
            <person name="Moolhuijzen P."/>
            <person name="Goolsby J.A."/>
            <person name="Tidwell J."/>
            <person name="Bellgard S.E."/>
            <person name="Bellgard M.I."/>
        </authorList>
    </citation>
    <scope>NUCLEOTIDE SEQUENCE</scope>
    <source>
        <tissue evidence="2">Shoot tissue taken approximately 20 cm above the soil surface</tissue>
    </source>
</reference>
<reference evidence="2" key="1">
    <citation type="submission" date="2014-09" db="EMBL/GenBank/DDBJ databases">
        <authorList>
            <person name="Magalhaes I.L.F."/>
            <person name="Oliveira U."/>
            <person name="Santos F.R."/>
            <person name="Vidigal T.H.D.A."/>
            <person name="Brescovit A.D."/>
            <person name="Santos A.J."/>
        </authorList>
    </citation>
    <scope>NUCLEOTIDE SEQUENCE</scope>
    <source>
        <tissue evidence="2">Shoot tissue taken approximately 20 cm above the soil surface</tissue>
    </source>
</reference>
<accession>A0A0A9SMX5</accession>
<evidence type="ECO:0000256" key="1">
    <source>
        <dbReference type="SAM" id="MobiDB-lite"/>
    </source>
</evidence>
<feature type="compositionally biased region" description="Polar residues" evidence="1">
    <location>
        <begin position="43"/>
        <end position="54"/>
    </location>
</feature>
<dbReference type="EMBL" id="GBRH01159673">
    <property type="protein sequence ID" value="JAE38223.1"/>
    <property type="molecule type" value="Transcribed_RNA"/>
</dbReference>
<proteinExistence type="predicted"/>
<name>A0A0A9SMX5_ARUDO</name>
<feature type="region of interest" description="Disordered" evidence="1">
    <location>
        <begin position="1"/>
        <end position="54"/>
    </location>
</feature>
<dbReference type="AlphaFoldDB" id="A0A0A9SMX5"/>
<protein>
    <submittedName>
        <fullName evidence="2">Uncharacterized protein</fullName>
    </submittedName>
</protein>
<evidence type="ECO:0000313" key="2">
    <source>
        <dbReference type="EMBL" id="JAE38223.1"/>
    </source>
</evidence>